<keyword evidence="1" id="KW-1133">Transmembrane helix</keyword>
<dbReference type="InterPro" id="IPR040632">
    <property type="entry name" value="Sulfotransfer_4"/>
</dbReference>
<accession>A0A8H7T4C8</accession>
<dbReference type="SUPFAM" id="SSF52540">
    <property type="entry name" value="P-loop containing nucleoside triphosphate hydrolases"/>
    <property type="match status" value="1"/>
</dbReference>
<keyword evidence="1" id="KW-0812">Transmembrane</keyword>
<evidence type="ECO:0000256" key="1">
    <source>
        <dbReference type="SAM" id="Phobius"/>
    </source>
</evidence>
<gene>
    <name evidence="2" type="ORF">IFR04_014840</name>
</gene>
<keyword evidence="1" id="KW-0472">Membrane</keyword>
<dbReference type="Pfam" id="PF17784">
    <property type="entry name" value="Sulfotransfer_4"/>
    <property type="match status" value="1"/>
</dbReference>
<proteinExistence type="predicted"/>
<dbReference type="OrthoDB" id="408152at2759"/>
<name>A0A8H7T4C8_9HELO</name>
<evidence type="ECO:0000313" key="3">
    <source>
        <dbReference type="Proteomes" id="UP000664132"/>
    </source>
</evidence>
<evidence type="ECO:0008006" key="4">
    <source>
        <dbReference type="Google" id="ProtNLM"/>
    </source>
</evidence>
<keyword evidence="3" id="KW-1185">Reference proteome</keyword>
<dbReference type="InterPro" id="IPR027417">
    <property type="entry name" value="P-loop_NTPase"/>
</dbReference>
<protein>
    <recommendedName>
        <fullName evidence="4">NAD dependent epimerase/dehydratase</fullName>
    </recommendedName>
</protein>
<reference evidence="2" key="1">
    <citation type="submission" date="2021-02" db="EMBL/GenBank/DDBJ databases">
        <title>Genome sequence Cadophora malorum strain M34.</title>
        <authorList>
            <person name="Stefanovic E."/>
            <person name="Vu D."/>
            <person name="Scully C."/>
            <person name="Dijksterhuis J."/>
            <person name="Roader J."/>
            <person name="Houbraken J."/>
        </authorList>
    </citation>
    <scope>NUCLEOTIDE SEQUENCE</scope>
    <source>
        <strain evidence="2">M34</strain>
    </source>
</reference>
<organism evidence="2 3">
    <name type="scientific">Cadophora malorum</name>
    <dbReference type="NCBI Taxonomy" id="108018"/>
    <lineage>
        <taxon>Eukaryota</taxon>
        <taxon>Fungi</taxon>
        <taxon>Dikarya</taxon>
        <taxon>Ascomycota</taxon>
        <taxon>Pezizomycotina</taxon>
        <taxon>Leotiomycetes</taxon>
        <taxon>Helotiales</taxon>
        <taxon>Ploettnerulaceae</taxon>
        <taxon>Cadophora</taxon>
    </lineage>
</organism>
<comment type="caution">
    <text evidence="2">The sequence shown here is derived from an EMBL/GenBank/DDBJ whole genome shotgun (WGS) entry which is preliminary data.</text>
</comment>
<feature type="transmembrane region" description="Helical" evidence="1">
    <location>
        <begin position="214"/>
        <end position="232"/>
    </location>
</feature>
<dbReference type="EMBL" id="JAFJYH010000416">
    <property type="protein sequence ID" value="KAG4412023.1"/>
    <property type="molecule type" value="Genomic_DNA"/>
</dbReference>
<dbReference type="PANTHER" id="PTHR36978">
    <property type="entry name" value="P-LOOP CONTAINING NUCLEOTIDE TRIPHOSPHATE HYDROLASE"/>
    <property type="match status" value="1"/>
</dbReference>
<dbReference type="PANTHER" id="PTHR36978:SF4">
    <property type="entry name" value="P-LOOP CONTAINING NUCLEOSIDE TRIPHOSPHATE HYDROLASE PROTEIN"/>
    <property type="match status" value="1"/>
</dbReference>
<sequence>MRIALEKLGYYDVYHFSSVFEHEAHPGLWIAALKAKYENDGNTSKETFSRDYWDNMLGRYNAVTDIPCACFAPELIAAYPDAKLILTTRSAESWHASMLRTIHALQTSYLNRFLLLFSAAYIKRISSLMDLIIEHYFRSSILQFGKQVFKDHNEMVRRIARAEGRELLEFKLGDGWEELCGFLGKEVPDLDFPHVNERDSWRRSFGLGWSGRNILFVGLPIIFGVVGVCFAVR</sequence>
<dbReference type="Proteomes" id="UP000664132">
    <property type="component" value="Unassembled WGS sequence"/>
</dbReference>
<dbReference type="Gene3D" id="3.40.50.300">
    <property type="entry name" value="P-loop containing nucleotide triphosphate hydrolases"/>
    <property type="match status" value="1"/>
</dbReference>
<evidence type="ECO:0000313" key="2">
    <source>
        <dbReference type="EMBL" id="KAG4412023.1"/>
    </source>
</evidence>
<dbReference type="AlphaFoldDB" id="A0A8H7T4C8"/>